<dbReference type="EMBL" id="LT607754">
    <property type="protein sequence ID" value="SCG50046.1"/>
    <property type="molecule type" value="Genomic_DNA"/>
</dbReference>
<reference evidence="2" key="1">
    <citation type="submission" date="2016-06" db="EMBL/GenBank/DDBJ databases">
        <authorList>
            <person name="Varghese N."/>
            <person name="Submissions Spin"/>
        </authorList>
    </citation>
    <scope>NUCLEOTIDE SEQUENCE [LARGE SCALE GENOMIC DNA]</scope>
    <source>
        <strain evidence="2">DSM 43819</strain>
    </source>
</reference>
<organism evidence="1 2">
    <name type="scientific">Micromonospora inositola</name>
    <dbReference type="NCBI Taxonomy" id="47865"/>
    <lineage>
        <taxon>Bacteria</taxon>
        <taxon>Bacillati</taxon>
        <taxon>Actinomycetota</taxon>
        <taxon>Actinomycetes</taxon>
        <taxon>Micromonosporales</taxon>
        <taxon>Micromonosporaceae</taxon>
        <taxon>Micromonospora</taxon>
    </lineage>
</organism>
<gene>
    <name evidence="1" type="ORF">GA0070613_1884</name>
</gene>
<accession>A0A1C5HVK1</accession>
<sequence>MRGLTGVGVARVGPTAGFVSEVLEAPATFRSDSP</sequence>
<evidence type="ECO:0000313" key="2">
    <source>
        <dbReference type="Proteomes" id="UP000198221"/>
    </source>
</evidence>
<protein>
    <submittedName>
        <fullName evidence="1">Uncharacterized protein</fullName>
    </submittedName>
</protein>
<dbReference type="Proteomes" id="UP000198221">
    <property type="component" value="Chromosome I"/>
</dbReference>
<evidence type="ECO:0000313" key="1">
    <source>
        <dbReference type="EMBL" id="SCG50046.1"/>
    </source>
</evidence>
<proteinExistence type="predicted"/>
<dbReference type="AlphaFoldDB" id="A0A1C5HVK1"/>
<keyword evidence="2" id="KW-1185">Reference proteome</keyword>
<name>A0A1C5HVK1_9ACTN</name>